<protein>
    <submittedName>
        <fullName evidence="2">MerR family transcriptional regulator</fullName>
    </submittedName>
</protein>
<dbReference type="RefSeq" id="WP_155432135.1">
    <property type="nucleotide sequence ID" value="NZ_WNJO01000011.1"/>
</dbReference>
<accession>A0A7X2XXD8</accession>
<name>A0A7X2XXD8_9LACO</name>
<dbReference type="InterPro" id="IPR000551">
    <property type="entry name" value="MerR-type_HTH_dom"/>
</dbReference>
<dbReference type="Proteomes" id="UP000466388">
    <property type="component" value="Unassembled WGS sequence"/>
</dbReference>
<dbReference type="InterPro" id="IPR009061">
    <property type="entry name" value="DNA-bd_dom_put_sf"/>
</dbReference>
<sequence>MTLGEIATRSGLTAERITTITRAGLLPCKNEAAAYSDKDLYWLDMVNCFIENGSSVEDLKTLMPLCETRV</sequence>
<dbReference type="GO" id="GO:0003677">
    <property type="term" value="F:DNA binding"/>
    <property type="evidence" value="ECO:0007669"/>
    <property type="project" value="InterPro"/>
</dbReference>
<dbReference type="Gene3D" id="1.10.1660.10">
    <property type="match status" value="1"/>
</dbReference>
<evidence type="ECO:0000313" key="2">
    <source>
        <dbReference type="EMBL" id="MTV82870.1"/>
    </source>
</evidence>
<proteinExistence type="predicted"/>
<dbReference type="EMBL" id="WNJO01000011">
    <property type="protein sequence ID" value="MTV82870.1"/>
    <property type="molecule type" value="Genomic_DNA"/>
</dbReference>
<gene>
    <name evidence="2" type="ORF">GM612_09455</name>
</gene>
<dbReference type="Pfam" id="PF13411">
    <property type="entry name" value="MerR_1"/>
    <property type="match status" value="1"/>
</dbReference>
<feature type="domain" description="HTH merR-type" evidence="1">
    <location>
        <begin position="1"/>
        <end position="64"/>
    </location>
</feature>
<reference evidence="2 3" key="1">
    <citation type="submission" date="2019-11" db="EMBL/GenBank/DDBJ databases">
        <title>Lactobacillus sp. nov. CRM56-3, isolated from fermented tea leaves.</title>
        <authorList>
            <person name="Phuengjayaem S."/>
            <person name="Tanasupawat S."/>
        </authorList>
    </citation>
    <scope>NUCLEOTIDE SEQUENCE [LARGE SCALE GENOMIC DNA]</scope>
    <source>
        <strain evidence="2 3">CRM56-3</strain>
    </source>
</reference>
<dbReference type="SUPFAM" id="SSF46955">
    <property type="entry name" value="Putative DNA-binding domain"/>
    <property type="match status" value="1"/>
</dbReference>
<keyword evidence="3" id="KW-1185">Reference proteome</keyword>
<comment type="caution">
    <text evidence="2">The sequence shown here is derived from an EMBL/GenBank/DDBJ whole genome shotgun (WGS) entry which is preliminary data.</text>
</comment>
<evidence type="ECO:0000313" key="3">
    <source>
        <dbReference type="Proteomes" id="UP000466388"/>
    </source>
</evidence>
<dbReference type="AlphaFoldDB" id="A0A7X2XXD8"/>
<dbReference type="GO" id="GO:0006355">
    <property type="term" value="P:regulation of DNA-templated transcription"/>
    <property type="evidence" value="ECO:0007669"/>
    <property type="project" value="InterPro"/>
</dbReference>
<evidence type="ECO:0000259" key="1">
    <source>
        <dbReference type="Pfam" id="PF13411"/>
    </source>
</evidence>
<organism evidence="2 3">
    <name type="scientific">Secundilactobacillus folii</name>
    <dbReference type="NCBI Taxonomy" id="2678357"/>
    <lineage>
        <taxon>Bacteria</taxon>
        <taxon>Bacillati</taxon>
        <taxon>Bacillota</taxon>
        <taxon>Bacilli</taxon>
        <taxon>Lactobacillales</taxon>
        <taxon>Lactobacillaceae</taxon>
        <taxon>Secundilactobacillus</taxon>
    </lineage>
</organism>